<organism evidence="8 9">
    <name type="scientific">Tribonema minus</name>
    <dbReference type="NCBI Taxonomy" id="303371"/>
    <lineage>
        <taxon>Eukaryota</taxon>
        <taxon>Sar</taxon>
        <taxon>Stramenopiles</taxon>
        <taxon>Ochrophyta</taxon>
        <taxon>PX clade</taxon>
        <taxon>Xanthophyceae</taxon>
        <taxon>Tribonematales</taxon>
        <taxon>Tribonemataceae</taxon>
        <taxon>Tribonema</taxon>
    </lineage>
</organism>
<evidence type="ECO:0000256" key="6">
    <source>
        <dbReference type="ARBA" id="ARBA00025751"/>
    </source>
</evidence>
<dbReference type="PANTHER" id="PTHR13946:SF28">
    <property type="entry name" value="DNA-DIRECTED RNA POLYMERASES I AND III SUBUNIT RPAC2"/>
    <property type="match status" value="1"/>
</dbReference>
<dbReference type="FunFam" id="3.30.1360.10:FF:000006">
    <property type="entry name" value="DNA-directed RNA polymerases I and III subunit RPAC2"/>
    <property type="match status" value="1"/>
</dbReference>
<dbReference type="InterPro" id="IPR036603">
    <property type="entry name" value="RBP11-like"/>
</dbReference>
<dbReference type="EMBL" id="JAFCMP010000516">
    <property type="protein sequence ID" value="KAG5178274.1"/>
    <property type="molecule type" value="Genomic_DNA"/>
</dbReference>
<reference evidence="8" key="1">
    <citation type="submission" date="2021-02" db="EMBL/GenBank/DDBJ databases">
        <title>First Annotated Genome of the Yellow-green Alga Tribonema minus.</title>
        <authorList>
            <person name="Mahan K.M."/>
        </authorList>
    </citation>
    <scope>NUCLEOTIDE SEQUENCE</scope>
    <source>
        <strain evidence="8">UTEX B ZZ1240</strain>
    </source>
</reference>
<evidence type="ECO:0000259" key="7">
    <source>
        <dbReference type="Pfam" id="PF13656"/>
    </source>
</evidence>
<evidence type="ECO:0000256" key="2">
    <source>
        <dbReference type="ARBA" id="ARBA00022079"/>
    </source>
</evidence>
<keyword evidence="3" id="KW-0240">DNA-directed RNA polymerase</keyword>
<dbReference type="Proteomes" id="UP000664859">
    <property type="component" value="Unassembled WGS sequence"/>
</dbReference>
<dbReference type="Pfam" id="PF13656">
    <property type="entry name" value="RNA_pol_L_2"/>
    <property type="match status" value="1"/>
</dbReference>
<protein>
    <recommendedName>
        <fullName evidence="2">DNA-directed RNA polymerases I and III subunit RPAC2</fullName>
    </recommendedName>
</protein>
<comment type="caution">
    <text evidence="8">The sequence shown here is derived from an EMBL/GenBank/DDBJ whole genome shotgun (WGS) entry which is preliminary data.</text>
</comment>
<evidence type="ECO:0000313" key="8">
    <source>
        <dbReference type="EMBL" id="KAG5178274.1"/>
    </source>
</evidence>
<dbReference type="CDD" id="cd07029">
    <property type="entry name" value="RNAP_I_III_AC19"/>
    <property type="match status" value="1"/>
</dbReference>
<dbReference type="GO" id="GO:0006362">
    <property type="term" value="P:transcription elongation by RNA polymerase I"/>
    <property type="evidence" value="ECO:0007669"/>
    <property type="project" value="TreeGrafter"/>
</dbReference>
<dbReference type="GO" id="GO:0006383">
    <property type="term" value="P:transcription by RNA polymerase III"/>
    <property type="evidence" value="ECO:0007669"/>
    <property type="project" value="TreeGrafter"/>
</dbReference>
<sequence length="120" mass="13179">MSVNEHRPKPADLKFEILEGATTTSATFVFGDEDHTLGNALRHVLMQMPETDFCGYSVPHPSEPKMNLRLQTRDGVPAIDVLKRGLQDLVTICDILDEKLDAMGEPSDPAAPVDSDSMEV</sequence>
<comment type="subcellular location">
    <subcellularLocation>
        <location evidence="1">Nucleus</location>
    </subcellularLocation>
</comment>
<evidence type="ECO:0000313" key="9">
    <source>
        <dbReference type="Proteomes" id="UP000664859"/>
    </source>
</evidence>
<feature type="domain" description="DNA-directed RNA polymerase RBP11-like dimerisation" evidence="7">
    <location>
        <begin position="26"/>
        <end position="98"/>
    </location>
</feature>
<dbReference type="InterPro" id="IPR033898">
    <property type="entry name" value="RNAP_AC19"/>
</dbReference>
<dbReference type="OrthoDB" id="510325at2759"/>
<evidence type="ECO:0000256" key="3">
    <source>
        <dbReference type="ARBA" id="ARBA00022478"/>
    </source>
</evidence>
<dbReference type="InterPro" id="IPR022905">
    <property type="entry name" value="Rpo11-like"/>
</dbReference>
<dbReference type="InterPro" id="IPR009025">
    <property type="entry name" value="RBP11-like_dimer"/>
</dbReference>
<keyword evidence="5" id="KW-0539">Nucleus</keyword>
<gene>
    <name evidence="8" type="ORF">JKP88DRAFT_188615</name>
</gene>
<comment type="similarity">
    <text evidence="6">Belongs to the archaeal Rpo11/eukaryotic RPB11/RPC19 RNA polymerase subunit family.</text>
</comment>
<keyword evidence="4" id="KW-0804">Transcription</keyword>
<dbReference type="AlphaFoldDB" id="A0A835YNA2"/>
<evidence type="ECO:0000256" key="4">
    <source>
        <dbReference type="ARBA" id="ARBA00023163"/>
    </source>
</evidence>
<evidence type="ECO:0000256" key="5">
    <source>
        <dbReference type="ARBA" id="ARBA00023242"/>
    </source>
</evidence>
<dbReference type="Gene3D" id="3.30.1360.10">
    <property type="entry name" value="RNA polymerase, RBP11-like subunit"/>
    <property type="match status" value="1"/>
</dbReference>
<dbReference type="PANTHER" id="PTHR13946">
    <property type="entry name" value="DNA-DIRECTED RNA POLYMERASE I,II,III"/>
    <property type="match status" value="1"/>
</dbReference>
<name>A0A835YNA2_9STRA</name>
<accession>A0A835YNA2</accession>
<dbReference type="GO" id="GO:0003899">
    <property type="term" value="F:DNA-directed RNA polymerase activity"/>
    <property type="evidence" value="ECO:0007669"/>
    <property type="project" value="InterPro"/>
</dbReference>
<dbReference type="GO" id="GO:0046983">
    <property type="term" value="F:protein dimerization activity"/>
    <property type="evidence" value="ECO:0007669"/>
    <property type="project" value="InterPro"/>
</dbReference>
<dbReference type="GO" id="GO:0005736">
    <property type="term" value="C:RNA polymerase I complex"/>
    <property type="evidence" value="ECO:0007669"/>
    <property type="project" value="TreeGrafter"/>
</dbReference>
<proteinExistence type="inferred from homology"/>
<dbReference type="HAMAP" id="MF_00261">
    <property type="entry name" value="RNApol_arch_Rpo11"/>
    <property type="match status" value="1"/>
</dbReference>
<dbReference type="SUPFAM" id="SSF55257">
    <property type="entry name" value="RBP11-like subunits of RNA polymerase"/>
    <property type="match status" value="1"/>
</dbReference>
<evidence type="ECO:0000256" key="1">
    <source>
        <dbReference type="ARBA" id="ARBA00004123"/>
    </source>
</evidence>
<dbReference type="GO" id="GO:0005666">
    <property type="term" value="C:RNA polymerase III complex"/>
    <property type="evidence" value="ECO:0007669"/>
    <property type="project" value="TreeGrafter"/>
</dbReference>
<keyword evidence="9" id="KW-1185">Reference proteome</keyword>